<comment type="caution">
    <text evidence="2">The sequence shown here is derived from an EMBL/GenBank/DDBJ whole genome shotgun (WGS) entry which is preliminary data.</text>
</comment>
<evidence type="ECO:0008006" key="4">
    <source>
        <dbReference type="Google" id="ProtNLM"/>
    </source>
</evidence>
<feature type="transmembrane region" description="Helical" evidence="1">
    <location>
        <begin position="46"/>
        <end position="68"/>
    </location>
</feature>
<dbReference type="AlphaFoldDB" id="A0A3E0VIW5"/>
<evidence type="ECO:0000313" key="2">
    <source>
        <dbReference type="EMBL" id="RFA09904.1"/>
    </source>
</evidence>
<keyword evidence="1" id="KW-1133">Transmembrane helix</keyword>
<evidence type="ECO:0000256" key="1">
    <source>
        <dbReference type="SAM" id="Phobius"/>
    </source>
</evidence>
<sequence length="425" mass="43910">MNPQPEFDPARSDAIRRMLVETVAAEQRSGAASVPSSTPGHSRRRAGIIVVVAVLTALVGSGTAALALNGSAWFGAAPPAPATTTAAPTSPAPTVLPTTAPPTPTVAPNPVAPVIRVPSTCEALLSLTDAEAILGLPVVPVAVESFDNPVFYTDRRLGALDCSFSGEGASFDNSQPSFSLKIVPGVTAEQYDSVVQGEGWTGSTPEDGIAPGAASQCVTRNGYFCAFIALVGDYGVVFDERVPATSDLTADQREQIRQSFTSLVATVGAFPAPAPLWQPEGATLTGATTCEELASDDELLSRFGADEVNIFKSDGGEYDFSGFHAGPNVGAFWCSWDFDRSTSGVSASVLPGGASYFAEFRDADPSLSWTAVTGYPGEAYVADSEGTTRLSILIDGGWVELKVPTATSDDTLRGFAATVLANVGG</sequence>
<accession>A0A3E0VIW5</accession>
<dbReference type="OrthoDB" id="5120156at2"/>
<dbReference type="Proteomes" id="UP000256486">
    <property type="component" value="Unassembled WGS sequence"/>
</dbReference>
<gene>
    <name evidence="2" type="ORF">B7R54_12345</name>
</gene>
<reference evidence="2 3" key="1">
    <citation type="submission" date="2017-04" db="EMBL/GenBank/DDBJ databases">
        <title>Comparative genome analysis of Subtercola boreus.</title>
        <authorList>
            <person name="Cho Y.-J."/>
            <person name="Cho A."/>
            <person name="Kim O.-S."/>
            <person name="Lee J.-I."/>
        </authorList>
    </citation>
    <scope>NUCLEOTIDE SEQUENCE [LARGE SCALE GENOMIC DNA]</scope>
    <source>
        <strain evidence="2 3">K300</strain>
    </source>
</reference>
<keyword evidence="1" id="KW-0472">Membrane</keyword>
<protein>
    <recommendedName>
        <fullName evidence="4">DUF3558 domain-containing protein</fullName>
    </recommendedName>
</protein>
<keyword evidence="1" id="KW-0812">Transmembrane</keyword>
<dbReference type="EMBL" id="NBWZ01000001">
    <property type="protein sequence ID" value="RFA09904.1"/>
    <property type="molecule type" value="Genomic_DNA"/>
</dbReference>
<keyword evidence="3" id="KW-1185">Reference proteome</keyword>
<name>A0A3E0VIW5_9MICO</name>
<dbReference type="RefSeq" id="WP_116415304.1">
    <property type="nucleotide sequence ID" value="NZ_NBWZ01000001.1"/>
</dbReference>
<evidence type="ECO:0000313" key="3">
    <source>
        <dbReference type="Proteomes" id="UP000256486"/>
    </source>
</evidence>
<proteinExistence type="predicted"/>
<organism evidence="2 3">
    <name type="scientific">Subtercola boreus</name>
    <dbReference type="NCBI Taxonomy" id="120213"/>
    <lineage>
        <taxon>Bacteria</taxon>
        <taxon>Bacillati</taxon>
        <taxon>Actinomycetota</taxon>
        <taxon>Actinomycetes</taxon>
        <taxon>Micrococcales</taxon>
        <taxon>Microbacteriaceae</taxon>
        <taxon>Subtercola</taxon>
    </lineage>
</organism>